<keyword evidence="2" id="KW-1185">Reference proteome</keyword>
<dbReference type="InParanoid" id="F1A2L5"/>
<evidence type="ECO:0000313" key="1">
    <source>
        <dbReference type="EMBL" id="EGC29560.1"/>
    </source>
</evidence>
<dbReference type="GeneID" id="10505225"/>
<protein>
    <submittedName>
        <fullName evidence="1">Uncharacterized protein</fullName>
    </submittedName>
</protein>
<sequence>MNQNKRTNNQTIRKTVEEFKWNTKDSSFKNVYKNYQDLCNLFNTPIEIFNDNLTSLNQIERKTDYNNFNLQFFGCNDEHISTIKVRSIFSSTYDATKTNIKCKECGTKTTVKLVQNLKDAVASNRFFLTLEQLNQYIEKFQKSTWLQIRKESYQLPCGTCKNTTSISSYTIESGKFHPCPACDITKTVGSLIQNMTEFITRTDSSITEEQFDQFKLSLSRVRVIDYPTVPIDIRFSCGHINKFNANQFVHRVEGLWSCNECSGPKCRESLLKGLSTLYDNGCISSSLYNSHLDCDECSKMGKVASRIIKGIDFQIESKSFTINNYEELVQEIGSLDAYSIQSYEFIVKLPCGHDHGIKNSFIYYNGKRNIDTLARVF</sequence>
<dbReference type="VEuPathDB" id="AmoebaDB:DICPUDRAFT_158832"/>
<accession>F1A2L5</accession>
<dbReference type="KEGG" id="dpp:DICPUDRAFT_158832"/>
<name>F1A2L5_DICPU</name>
<dbReference type="EMBL" id="GL871417">
    <property type="protein sequence ID" value="EGC29560.1"/>
    <property type="molecule type" value="Genomic_DNA"/>
</dbReference>
<reference evidence="2" key="1">
    <citation type="journal article" date="2011" name="Genome Biol.">
        <title>Comparative genomics of the social amoebae Dictyostelium discoideum and Dictyostelium purpureum.</title>
        <authorList>
            <consortium name="US DOE Joint Genome Institute (JGI-PGF)"/>
            <person name="Sucgang R."/>
            <person name="Kuo A."/>
            <person name="Tian X."/>
            <person name="Salerno W."/>
            <person name="Parikh A."/>
            <person name="Feasley C.L."/>
            <person name="Dalin E."/>
            <person name="Tu H."/>
            <person name="Huang E."/>
            <person name="Barry K."/>
            <person name="Lindquist E."/>
            <person name="Shapiro H."/>
            <person name="Bruce D."/>
            <person name="Schmutz J."/>
            <person name="Salamov A."/>
            <person name="Fey P."/>
            <person name="Gaudet P."/>
            <person name="Anjard C."/>
            <person name="Babu M.M."/>
            <person name="Basu S."/>
            <person name="Bushmanova Y."/>
            <person name="van der Wel H."/>
            <person name="Katoh-Kurasawa M."/>
            <person name="Dinh C."/>
            <person name="Coutinho P.M."/>
            <person name="Saito T."/>
            <person name="Elias M."/>
            <person name="Schaap P."/>
            <person name="Kay R.R."/>
            <person name="Henrissat B."/>
            <person name="Eichinger L."/>
            <person name="Rivero F."/>
            <person name="Putnam N.H."/>
            <person name="West C.M."/>
            <person name="Loomis W.F."/>
            <person name="Chisholm R.L."/>
            <person name="Shaulsky G."/>
            <person name="Strassmann J.E."/>
            <person name="Queller D.C."/>
            <person name="Kuspa A."/>
            <person name="Grigoriev I.V."/>
        </authorList>
    </citation>
    <scope>NUCLEOTIDE SEQUENCE [LARGE SCALE GENOMIC DNA]</scope>
    <source>
        <strain evidence="2">QSDP1</strain>
    </source>
</reference>
<gene>
    <name evidence="1" type="ORF">DICPUDRAFT_158832</name>
</gene>
<dbReference type="RefSeq" id="XP_003293909.1">
    <property type="nucleotide sequence ID" value="XM_003293861.1"/>
</dbReference>
<organism evidence="1 2">
    <name type="scientific">Dictyostelium purpureum</name>
    <name type="common">Slime mold</name>
    <dbReference type="NCBI Taxonomy" id="5786"/>
    <lineage>
        <taxon>Eukaryota</taxon>
        <taxon>Amoebozoa</taxon>
        <taxon>Evosea</taxon>
        <taxon>Eumycetozoa</taxon>
        <taxon>Dictyostelia</taxon>
        <taxon>Dictyosteliales</taxon>
        <taxon>Dictyosteliaceae</taxon>
        <taxon>Dictyostelium</taxon>
    </lineage>
</organism>
<dbReference type="Proteomes" id="UP000001064">
    <property type="component" value="Unassembled WGS sequence"/>
</dbReference>
<evidence type="ECO:0000313" key="2">
    <source>
        <dbReference type="Proteomes" id="UP000001064"/>
    </source>
</evidence>
<proteinExistence type="predicted"/>
<dbReference type="AlphaFoldDB" id="F1A2L5"/>